<dbReference type="Pfam" id="PF10344">
    <property type="entry name" value="Hobbit"/>
    <property type="match status" value="1"/>
</dbReference>
<organism evidence="2 3">
    <name type="scientific">Tegillarca granosa</name>
    <name type="common">Malaysian cockle</name>
    <name type="synonym">Anadara granosa</name>
    <dbReference type="NCBI Taxonomy" id="220873"/>
    <lineage>
        <taxon>Eukaryota</taxon>
        <taxon>Metazoa</taxon>
        <taxon>Spiralia</taxon>
        <taxon>Lophotrochozoa</taxon>
        <taxon>Mollusca</taxon>
        <taxon>Bivalvia</taxon>
        <taxon>Autobranchia</taxon>
        <taxon>Pteriomorphia</taxon>
        <taxon>Arcoida</taxon>
        <taxon>Arcoidea</taxon>
        <taxon>Arcidae</taxon>
        <taxon>Tegillarca</taxon>
    </lineage>
</organism>
<dbReference type="InterPro" id="IPR045167">
    <property type="entry name" value="Hobbit"/>
</dbReference>
<comment type="caution">
    <text evidence="2">The sequence shown here is derived from an EMBL/GenBank/DDBJ whole genome shotgun (WGS) entry which is preliminary data.</text>
</comment>
<sequence length="184" mass="21266">MTAISDDDIDGAGSSKKKLEKKSSFRDKKDTVKKVPSSSNFDDIDKMKERAANNNTFVYVKVPEVSLRVSYKGEKEKNIEDIHDFSLVLPTMEYHNSIWTWFDLLMVMKNDCKRIVLTQAIKQKLHMKSRAGDEVVMTDVQQEEDKMKMLLGAKLLRYKKNKNKKKIEDTKERKGEDIGKVGEN</sequence>
<name>A0ABQ9F9I0_TEGGR</name>
<reference evidence="2 3" key="1">
    <citation type="submission" date="2022-12" db="EMBL/GenBank/DDBJ databases">
        <title>Chromosome-level genome of Tegillarca granosa.</title>
        <authorList>
            <person name="Kim J."/>
        </authorList>
    </citation>
    <scope>NUCLEOTIDE SEQUENCE [LARGE SCALE GENOMIC DNA]</scope>
    <source>
        <strain evidence="2">Teg-2019</strain>
        <tissue evidence="2">Adductor muscle</tissue>
    </source>
</reference>
<accession>A0ABQ9F9I0</accession>
<dbReference type="PANTHER" id="PTHR15678:SF6">
    <property type="entry name" value="BRIDGE-LIKE LIPID TRANSFER PROTEIN FAMILY MEMBER 2"/>
    <property type="match status" value="1"/>
</dbReference>
<evidence type="ECO:0000313" key="3">
    <source>
        <dbReference type="Proteomes" id="UP001217089"/>
    </source>
</evidence>
<evidence type="ECO:0008006" key="4">
    <source>
        <dbReference type="Google" id="ProtNLM"/>
    </source>
</evidence>
<keyword evidence="3" id="KW-1185">Reference proteome</keyword>
<evidence type="ECO:0000256" key="1">
    <source>
        <dbReference type="SAM" id="MobiDB-lite"/>
    </source>
</evidence>
<feature type="compositionally biased region" description="Acidic residues" evidence="1">
    <location>
        <begin position="1"/>
        <end position="10"/>
    </location>
</feature>
<dbReference type="EMBL" id="JARBDR010000440">
    <property type="protein sequence ID" value="KAJ8312522.1"/>
    <property type="molecule type" value="Genomic_DNA"/>
</dbReference>
<gene>
    <name evidence="2" type="ORF">KUTeg_009895</name>
</gene>
<proteinExistence type="predicted"/>
<dbReference type="PANTHER" id="PTHR15678">
    <property type="entry name" value="ANTIGEN MLAA-22-RELATED"/>
    <property type="match status" value="1"/>
</dbReference>
<feature type="compositionally biased region" description="Basic and acidic residues" evidence="1">
    <location>
        <begin position="21"/>
        <end position="33"/>
    </location>
</feature>
<feature type="region of interest" description="Disordered" evidence="1">
    <location>
        <begin position="1"/>
        <end position="39"/>
    </location>
</feature>
<feature type="compositionally biased region" description="Basic and acidic residues" evidence="1">
    <location>
        <begin position="166"/>
        <end position="184"/>
    </location>
</feature>
<evidence type="ECO:0000313" key="2">
    <source>
        <dbReference type="EMBL" id="KAJ8312522.1"/>
    </source>
</evidence>
<feature type="region of interest" description="Disordered" evidence="1">
    <location>
        <begin position="164"/>
        <end position="184"/>
    </location>
</feature>
<protein>
    <recommendedName>
        <fullName evidence="4">FMP27 C-terminal domain-containing protein</fullName>
    </recommendedName>
</protein>
<dbReference type="Proteomes" id="UP001217089">
    <property type="component" value="Unassembled WGS sequence"/>
</dbReference>